<dbReference type="Proteomes" id="UP000265515">
    <property type="component" value="Unassembled WGS sequence"/>
</dbReference>
<dbReference type="PANTHER" id="PTHR21301">
    <property type="entry name" value="REVERSE TRANSCRIPTASE"/>
    <property type="match status" value="1"/>
</dbReference>
<protein>
    <recommendedName>
        <fullName evidence="4">Reverse transcriptase domain-containing protein</fullName>
    </recommendedName>
</protein>
<feature type="region of interest" description="Disordered" evidence="1">
    <location>
        <begin position="88"/>
        <end position="110"/>
    </location>
</feature>
<keyword evidence="3" id="KW-1185">Reference proteome</keyword>
<dbReference type="EMBL" id="BFEA01000151">
    <property type="protein sequence ID" value="GBG71668.1"/>
    <property type="molecule type" value="Genomic_DNA"/>
</dbReference>
<reference evidence="2 3" key="1">
    <citation type="journal article" date="2018" name="Cell">
        <title>The Chara Genome: Secondary Complexity and Implications for Plant Terrestrialization.</title>
        <authorList>
            <person name="Nishiyama T."/>
            <person name="Sakayama H."/>
            <person name="Vries J.D."/>
            <person name="Buschmann H."/>
            <person name="Saint-Marcoux D."/>
            <person name="Ullrich K.K."/>
            <person name="Haas F.B."/>
            <person name="Vanderstraeten L."/>
            <person name="Becker D."/>
            <person name="Lang D."/>
            <person name="Vosolsobe S."/>
            <person name="Rombauts S."/>
            <person name="Wilhelmsson P.K.I."/>
            <person name="Janitza P."/>
            <person name="Kern R."/>
            <person name="Heyl A."/>
            <person name="Rumpler F."/>
            <person name="Villalobos L.I.A.C."/>
            <person name="Clay J.M."/>
            <person name="Skokan R."/>
            <person name="Toyoda A."/>
            <person name="Suzuki Y."/>
            <person name="Kagoshima H."/>
            <person name="Schijlen E."/>
            <person name="Tajeshwar N."/>
            <person name="Catarino B."/>
            <person name="Hetherington A.J."/>
            <person name="Saltykova A."/>
            <person name="Bonnot C."/>
            <person name="Breuninger H."/>
            <person name="Symeonidi A."/>
            <person name="Radhakrishnan G.V."/>
            <person name="Van Nieuwerburgh F."/>
            <person name="Deforce D."/>
            <person name="Chang C."/>
            <person name="Karol K.G."/>
            <person name="Hedrich R."/>
            <person name="Ulvskov P."/>
            <person name="Glockner G."/>
            <person name="Delwiche C.F."/>
            <person name="Petrasek J."/>
            <person name="Van de Peer Y."/>
            <person name="Friml J."/>
            <person name="Beilby M."/>
            <person name="Dolan L."/>
            <person name="Kohara Y."/>
            <person name="Sugano S."/>
            <person name="Fujiyama A."/>
            <person name="Delaux P.-M."/>
            <person name="Quint M."/>
            <person name="TheiBen G."/>
            <person name="Hagemann M."/>
            <person name="Harholt J."/>
            <person name="Dunand C."/>
            <person name="Zachgo S."/>
            <person name="Langdale J."/>
            <person name="Maumus F."/>
            <person name="Straeten D.V.D."/>
            <person name="Gould S.B."/>
            <person name="Rensing S.A."/>
        </authorList>
    </citation>
    <scope>NUCLEOTIDE SEQUENCE [LARGE SCALE GENOMIC DNA]</scope>
    <source>
        <strain evidence="2 3">S276</strain>
    </source>
</reference>
<feature type="compositionally biased region" description="Basic residues" evidence="1">
    <location>
        <begin position="90"/>
        <end position="107"/>
    </location>
</feature>
<sequence>MAVLPDCKGKKKMNSPSASSESEPGTKEEGDNNIALIRRTRRTVANEKRKRSAEETVGSSPPVMQPAKTPRATNVRPVRLATKLQTTTKKTMKKKTPTRFTPRRGTPRTKIAAQCGPVGRAKYVVENMRVLSECGADELKEICKKEEVEYGNKTIAAMNIDQKRAEEAYGSYEEGEANTDNDDEEVVQNNTEMRIEGHTEERTDVFSTLADLEKRGIRKGIRKFTLTSAGGNAWVEGWKKITKAFGSTSVSYKGLPYPRIGEHVRFRLHELSDIHPMLCNAKNVLRSSHPDRATLLRREIEEAFDRWPNRDRNTGETLVLCPFLYHEAMMSTFMCNTGYRIVKTEERCVLEEMKSDLTNQGLKQCVKIDMKGTFGCAYVQPKHKDLDRYRPICPSYCEPTVKFSRCEAKALNHLLFALPASWHFNLQDVSGLVPRIKKLNQKLLHVPGANLHISTMSYDIKDMFSKLPHEDIMQAAHWIINHFIGKGKTTVRVNPRGRGNSFGRTTGADHWRAIDLEDLRRFVEFDLRHTYIKATSVTLRQVVGIPMGKSTSPPLACIMCVHVEYKFLREQRNASCKIFGIRLVDDVSLVIAGRRNTNARVEQILKSFESCYPSNLTLKRTDDGGGCWEFLGVEMRTQNVFPYMGCIQMSKNEKTVWTEERLEFKIRQGHFSWGSKAQKSAVIASRLHRIDRNMTVRCELPDKVLTLSRELRLMDVPSEFFLRVLKRFATGRGPTWGYISSWLAE</sequence>
<dbReference type="PANTHER" id="PTHR21301:SF10">
    <property type="entry name" value="REVERSE TRANSCRIPTASE DOMAIN-CONTAINING PROTEIN"/>
    <property type="match status" value="1"/>
</dbReference>
<evidence type="ECO:0000256" key="1">
    <source>
        <dbReference type="SAM" id="MobiDB-lite"/>
    </source>
</evidence>
<evidence type="ECO:0000313" key="3">
    <source>
        <dbReference type="Proteomes" id="UP000265515"/>
    </source>
</evidence>
<name>A0A388KNT9_CHABU</name>
<evidence type="ECO:0008006" key="4">
    <source>
        <dbReference type="Google" id="ProtNLM"/>
    </source>
</evidence>
<dbReference type="Gramene" id="GBG71668">
    <property type="protein sequence ID" value="GBG71668"/>
    <property type="gene ID" value="CBR_g9083"/>
</dbReference>
<proteinExistence type="predicted"/>
<comment type="caution">
    <text evidence="2">The sequence shown here is derived from an EMBL/GenBank/DDBJ whole genome shotgun (WGS) entry which is preliminary data.</text>
</comment>
<organism evidence="2 3">
    <name type="scientific">Chara braunii</name>
    <name type="common">Braun's stonewort</name>
    <dbReference type="NCBI Taxonomy" id="69332"/>
    <lineage>
        <taxon>Eukaryota</taxon>
        <taxon>Viridiplantae</taxon>
        <taxon>Streptophyta</taxon>
        <taxon>Charophyceae</taxon>
        <taxon>Charales</taxon>
        <taxon>Characeae</taxon>
        <taxon>Chara</taxon>
    </lineage>
</organism>
<feature type="compositionally biased region" description="Polar residues" evidence="1">
    <location>
        <begin position="14"/>
        <end position="23"/>
    </location>
</feature>
<dbReference type="AlphaFoldDB" id="A0A388KNT9"/>
<gene>
    <name evidence="2" type="ORF">CBR_g9083</name>
</gene>
<evidence type="ECO:0000313" key="2">
    <source>
        <dbReference type="EMBL" id="GBG71668.1"/>
    </source>
</evidence>
<accession>A0A388KNT9</accession>
<feature type="region of interest" description="Disordered" evidence="1">
    <location>
        <begin position="1"/>
        <end position="73"/>
    </location>
</feature>